<dbReference type="PANTHER" id="PTHR31087:SF14">
    <property type="entry name" value="PROTEIN LURP-ONE-RELATED 17"/>
    <property type="match status" value="1"/>
</dbReference>
<reference evidence="2 3" key="1">
    <citation type="submission" date="2021-09" db="EMBL/GenBank/DDBJ databases">
        <title>Genomic insights and catalytic innovation underlie evolution of tropane alkaloids biosynthesis.</title>
        <authorList>
            <person name="Wang Y.-J."/>
            <person name="Tian T."/>
            <person name="Huang J.-P."/>
            <person name="Huang S.-X."/>
        </authorList>
    </citation>
    <scope>NUCLEOTIDE SEQUENCE [LARGE SCALE GENOMIC DNA]</scope>
    <source>
        <strain evidence="2">KIB-2018</strain>
        <tissue evidence="2">Leaf</tissue>
    </source>
</reference>
<accession>A0AAV8TET3</accession>
<organism evidence="2 3">
    <name type="scientific">Erythroxylum novogranatense</name>
    <dbReference type="NCBI Taxonomy" id="1862640"/>
    <lineage>
        <taxon>Eukaryota</taxon>
        <taxon>Viridiplantae</taxon>
        <taxon>Streptophyta</taxon>
        <taxon>Embryophyta</taxon>
        <taxon>Tracheophyta</taxon>
        <taxon>Spermatophyta</taxon>
        <taxon>Magnoliopsida</taxon>
        <taxon>eudicotyledons</taxon>
        <taxon>Gunneridae</taxon>
        <taxon>Pentapetalae</taxon>
        <taxon>rosids</taxon>
        <taxon>fabids</taxon>
        <taxon>Malpighiales</taxon>
        <taxon>Erythroxylaceae</taxon>
        <taxon>Erythroxylum</taxon>
    </lineage>
</organism>
<gene>
    <name evidence="2" type="ORF">K2173_010406</name>
</gene>
<dbReference type="PANTHER" id="PTHR31087">
    <property type="match status" value="1"/>
</dbReference>
<dbReference type="Pfam" id="PF04525">
    <property type="entry name" value="LOR"/>
    <property type="match status" value="1"/>
</dbReference>
<proteinExistence type="inferred from homology"/>
<comment type="caution">
    <text evidence="2">The sequence shown here is derived from an EMBL/GenBank/DDBJ whole genome shotgun (WGS) entry which is preliminary data.</text>
</comment>
<dbReference type="EMBL" id="JAIWQS010000005">
    <property type="protein sequence ID" value="KAJ8764941.1"/>
    <property type="molecule type" value="Genomic_DNA"/>
</dbReference>
<evidence type="ECO:0000313" key="2">
    <source>
        <dbReference type="EMBL" id="KAJ8764941.1"/>
    </source>
</evidence>
<dbReference type="AlphaFoldDB" id="A0AAV8TET3"/>
<evidence type="ECO:0000313" key="3">
    <source>
        <dbReference type="Proteomes" id="UP001159364"/>
    </source>
</evidence>
<dbReference type="InterPro" id="IPR038595">
    <property type="entry name" value="LOR_sf"/>
</dbReference>
<dbReference type="Proteomes" id="UP001159364">
    <property type="component" value="Linkage Group LG05"/>
</dbReference>
<dbReference type="SUPFAM" id="SSF54518">
    <property type="entry name" value="Tubby C-terminal domain-like"/>
    <property type="match status" value="1"/>
</dbReference>
<keyword evidence="3" id="KW-1185">Reference proteome</keyword>
<name>A0AAV8TET3_9ROSI</name>
<evidence type="ECO:0000256" key="1">
    <source>
        <dbReference type="ARBA" id="ARBA00005437"/>
    </source>
</evidence>
<sequence>MKMIFSSFKSLSRSVHQEHEEAETKTDGTISSLTVWRKSLILSCKGFTVINSNGDLIYRVDSYAGRPEELLLMDGLGKSVLTVRRRKKLGVLLDSWFVYEGGDTGHCCATNQVSSNPTWHVTKHNNLLKPNQKALAHVFRGRSERGHCYVIEGSYTHRSCKILDGSRKEVAEIKRKEASINGVSFGLEVFLLVLEPCFDPGFAMALVLILDQMFS</sequence>
<evidence type="ECO:0008006" key="4">
    <source>
        <dbReference type="Google" id="ProtNLM"/>
    </source>
</evidence>
<dbReference type="InterPro" id="IPR007612">
    <property type="entry name" value="LOR"/>
</dbReference>
<dbReference type="Gene3D" id="2.40.160.200">
    <property type="entry name" value="LURP1-related"/>
    <property type="match status" value="1"/>
</dbReference>
<protein>
    <recommendedName>
        <fullName evidence="4">Protein LURP-one-related 17</fullName>
    </recommendedName>
</protein>
<dbReference type="InterPro" id="IPR025659">
    <property type="entry name" value="Tubby-like_C"/>
</dbReference>
<comment type="similarity">
    <text evidence="1">Belongs to the LOR family.</text>
</comment>